<organism evidence="1 2">
    <name type="scientific">Segatella copri</name>
    <dbReference type="NCBI Taxonomy" id="165179"/>
    <lineage>
        <taxon>Bacteria</taxon>
        <taxon>Pseudomonadati</taxon>
        <taxon>Bacteroidota</taxon>
        <taxon>Bacteroidia</taxon>
        <taxon>Bacteroidales</taxon>
        <taxon>Prevotellaceae</taxon>
        <taxon>Segatella</taxon>
    </lineage>
</organism>
<dbReference type="AlphaFoldDB" id="A0AAW5UWB3"/>
<comment type="caution">
    <text evidence="1">The sequence shown here is derived from an EMBL/GenBank/DDBJ whole genome shotgun (WGS) entry which is preliminary data.</text>
</comment>
<evidence type="ECO:0000313" key="2">
    <source>
        <dbReference type="Proteomes" id="UP001209476"/>
    </source>
</evidence>
<dbReference type="EMBL" id="JAPDUM010000001">
    <property type="protein sequence ID" value="MCW4165646.1"/>
    <property type="molecule type" value="Genomic_DNA"/>
</dbReference>
<evidence type="ECO:0000313" key="1">
    <source>
        <dbReference type="EMBL" id="MCW4165646.1"/>
    </source>
</evidence>
<reference evidence="1" key="1">
    <citation type="submission" date="2022-11" db="EMBL/GenBank/DDBJ databases">
        <title>Genomic repertoires linked with pathogenic potency of arthritogenic Prevotella copri isolated from the gut of rheumatoid arthritis patients.</title>
        <authorList>
            <person name="Nii T."/>
            <person name="Maeda Y."/>
            <person name="Motooka D."/>
            <person name="Naito M."/>
            <person name="Matsumoto Y."/>
            <person name="Ogawa T."/>
            <person name="Oguro-Igashira E."/>
            <person name="Kishikawa T."/>
            <person name="Yamashita M."/>
            <person name="Koizumi S."/>
            <person name="Kurakawa T."/>
            <person name="Okumura R."/>
            <person name="Kayama H."/>
            <person name="Murakami M."/>
            <person name="Sakaguchi T."/>
            <person name="Das B."/>
            <person name="Nakamura S."/>
            <person name="Okada Y."/>
            <person name="Kumanogoh A."/>
            <person name="Takeda K."/>
        </authorList>
    </citation>
    <scope>NUCLEOTIDE SEQUENCE</scope>
    <source>
        <strain evidence="1">RA-N001-16</strain>
    </source>
</reference>
<proteinExistence type="predicted"/>
<gene>
    <name evidence="1" type="ORF">ONS98_10565</name>
</gene>
<dbReference type="Proteomes" id="UP001209476">
    <property type="component" value="Unassembled WGS sequence"/>
</dbReference>
<sequence>MATQVKRMNERLQQELDKLWESGELSDEKLQDIQSVHLRTAYK</sequence>
<protein>
    <recommendedName>
        <fullName evidence="3">General stress protein CsbD</fullName>
    </recommendedName>
</protein>
<name>A0AAW5UWB3_9BACT</name>
<evidence type="ECO:0008006" key="3">
    <source>
        <dbReference type="Google" id="ProtNLM"/>
    </source>
</evidence>
<dbReference type="RefSeq" id="WP_264911652.1">
    <property type="nucleotide sequence ID" value="NZ_JAPDUL010000001.1"/>
</dbReference>
<accession>A0AAW5UWB3</accession>